<feature type="domain" description="AAA+ ATPase" evidence="8">
    <location>
        <begin position="136"/>
        <end position="264"/>
    </location>
</feature>
<evidence type="ECO:0000313" key="10">
    <source>
        <dbReference type="EMBL" id="CAB4881343.1"/>
    </source>
</evidence>
<comment type="similarity">
    <text evidence="1">Belongs to the DnaA family.</text>
</comment>
<dbReference type="AlphaFoldDB" id="A0A6J7EPB8"/>
<dbReference type="Gene3D" id="3.30.300.180">
    <property type="match status" value="1"/>
</dbReference>
<dbReference type="Pfam" id="PF11638">
    <property type="entry name" value="DnaA_N"/>
    <property type="match status" value="1"/>
</dbReference>
<dbReference type="InterPro" id="IPR038454">
    <property type="entry name" value="DnaA_N_sf"/>
</dbReference>
<evidence type="ECO:0000256" key="3">
    <source>
        <dbReference type="ARBA" id="ARBA00022705"/>
    </source>
</evidence>
<dbReference type="EMBL" id="CAFBLQ010000181">
    <property type="protein sequence ID" value="CAB4881343.1"/>
    <property type="molecule type" value="Genomic_DNA"/>
</dbReference>
<dbReference type="GO" id="GO:0005524">
    <property type="term" value="F:ATP binding"/>
    <property type="evidence" value="ECO:0007669"/>
    <property type="project" value="UniProtKB-KW"/>
</dbReference>
<evidence type="ECO:0000259" key="8">
    <source>
        <dbReference type="SMART" id="SM00382"/>
    </source>
</evidence>
<dbReference type="GO" id="GO:0005886">
    <property type="term" value="C:plasma membrane"/>
    <property type="evidence" value="ECO:0007669"/>
    <property type="project" value="TreeGrafter"/>
</dbReference>
<evidence type="ECO:0000256" key="7">
    <source>
        <dbReference type="ARBA" id="ARBA00023125"/>
    </source>
</evidence>
<keyword evidence="3" id="KW-0235">DNA replication</keyword>
<keyword evidence="4" id="KW-0547">Nucleotide-binding</keyword>
<dbReference type="PRINTS" id="PR00051">
    <property type="entry name" value="DNAA"/>
</dbReference>
<reference evidence="10" key="1">
    <citation type="submission" date="2020-05" db="EMBL/GenBank/DDBJ databases">
        <authorList>
            <person name="Chiriac C."/>
            <person name="Salcher M."/>
            <person name="Ghai R."/>
            <person name="Kavagutti S V."/>
        </authorList>
    </citation>
    <scope>NUCLEOTIDE SEQUENCE</scope>
</reference>
<sequence>MNDHPLDDIWRVIASELRDAVGESLFDVWLAGLQPVEFDGVTLIVTSSSGTGEWVADRFGAVLNAVASSVLATEVTVRVLEGAAPNTPAKTPQAPVAATAGVALNPKHVFDQFVIGAPNRFAHASALAVAENPATAYNPLLLCGAPGVGKTHLLHAIGNYLERHEPGLRVLATTGEAFANDFISALRTKQIDRFKSRHRDIDVLLVDDVQFLISKVRTEEEFFHTFNALRDGGAQVVLTTDRSPAELDGLQERLRDRFAAGLVANIGPPDRATRIAALRKRAQIDQLVITDDGVFDVLADRADANLRNLEGALVRVVAFSSLTGRPLDRELAAEVLDDLGMVRRSVGTRPIGGPSIDDVQRITCSAFGLTREDLLSPSRAGHISWPRQLAMYLARQHTGASLPAIGEQFGGRGHTTVLHACRRAAQRIAAEAQTAELVNSLSAQLSIEARIVDGDRRD</sequence>
<dbReference type="SMART" id="SM00382">
    <property type="entry name" value="AAA"/>
    <property type="match status" value="1"/>
</dbReference>
<dbReference type="InterPro" id="IPR013159">
    <property type="entry name" value="DnaA_C"/>
</dbReference>
<dbReference type="NCBIfam" id="TIGR00362">
    <property type="entry name" value="DnaA"/>
    <property type="match status" value="1"/>
</dbReference>
<keyword evidence="6" id="KW-0446">Lipid-binding</keyword>
<dbReference type="PANTHER" id="PTHR30050">
    <property type="entry name" value="CHROMOSOMAL REPLICATION INITIATOR PROTEIN DNAA"/>
    <property type="match status" value="1"/>
</dbReference>
<keyword evidence="7" id="KW-0238">DNA-binding</keyword>
<evidence type="ECO:0000256" key="1">
    <source>
        <dbReference type="ARBA" id="ARBA00006583"/>
    </source>
</evidence>
<dbReference type="Gene3D" id="1.10.1750.10">
    <property type="match status" value="1"/>
</dbReference>
<dbReference type="Gene3D" id="1.10.8.60">
    <property type="match status" value="1"/>
</dbReference>
<feature type="domain" description="Chromosomal replication initiator DnaA C-terminal" evidence="9">
    <location>
        <begin position="355"/>
        <end position="424"/>
    </location>
</feature>
<dbReference type="CDD" id="cd06571">
    <property type="entry name" value="Bac_DnaA_C"/>
    <property type="match status" value="1"/>
</dbReference>
<dbReference type="HAMAP" id="MF_00377">
    <property type="entry name" value="DnaA_bact"/>
    <property type="match status" value="1"/>
</dbReference>
<dbReference type="GO" id="GO:0003688">
    <property type="term" value="F:DNA replication origin binding"/>
    <property type="evidence" value="ECO:0007669"/>
    <property type="project" value="InterPro"/>
</dbReference>
<proteinExistence type="inferred from homology"/>
<dbReference type="InterPro" id="IPR020591">
    <property type="entry name" value="Chromosome_initiator_DnaA-like"/>
</dbReference>
<dbReference type="CDD" id="cd00009">
    <property type="entry name" value="AAA"/>
    <property type="match status" value="1"/>
</dbReference>
<dbReference type="GO" id="GO:0008289">
    <property type="term" value="F:lipid binding"/>
    <property type="evidence" value="ECO:0007669"/>
    <property type="project" value="UniProtKB-KW"/>
</dbReference>
<name>A0A6J7EPB8_9ZZZZ</name>
<keyword evidence="2" id="KW-0963">Cytoplasm</keyword>
<dbReference type="InterPro" id="IPR013317">
    <property type="entry name" value="DnaA_dom"/>
</dbReference>
<dbReference type="Pfam" id="PF00308">
    <property type="entry name" value="Bac_DnaA"/>
    <property type="match status" value="1"/>
</dbReference>
<dbReference type="InterPro" id="IPR001957">
    <property type="entry name" value="Chromosome_initiator_DnaA"/>
</dbReference>
<keyword evidence="5" id="KW-0067">ATP-binding</keyword>
<dbReference type="Gene3D" id="3.40.50.300">
    <property type="entry name" value="P-loop containing nucleotide triphosphate hydrolases"/>
    <property type="match status" value="1"/>
</dbReference>
<dbReference type="SUPFAM" id="SSF48295">
    <property type="entry name" value="TrpR-like"/>
    <property type="match status" value="1"/>
</dbReference>
<evidence type="ECO:0000256" key="6">
    <source>
        <dbReference type="ARBA" id="ARBA00023121"/>
    </source>
</evidence>
<dbReference type="SMART" id="SM00760">
    <property type="entry name" value="Bac_DnaA_C"/>
    <property type="match status" value="1"/>
</dbReference>
<evidence type="ECO:0000256" key="2">
    <source>
        <dbReference type="ARBA" id="ARBA00022490"/>
    </source>
</evidence>
<dbReference type="PANTHER" id="PTHR30050:SF2">
    <property type="entry name" value="CHROMOSOMAL REPLICATION INITIATOR PROTEIN DNAA"/>
    <property type="match status" value="1"/>
</dbReference>
<dbReference type="InterPro" id="IPR010921">
    <property type="entry name" value="Trp_repressor/repl_initiator"/>
</dbReference>
<organism evidence="10">
    <name type="scientific">freshwater metagenome</name>
    <dbReference type="NCBI Taxonomy" id="449393"/>
    <lineage>
        <taxon>unclassified sequences</taxon>
        <taxon>metagenomes</taxon>
        <taxon>ecological metagenomes</taxon>
    </lineage>
</organism>
<dbReference type="InterPro" id="IPR027417">
    <property type="entry name" value="P-loop_NTPase"/>
</dbReference>
<evidence type="ECO:0000256" key="5">
    <source>
        <dbReference type="ARBA" id="ARBA00022840"/>
    </source>
</evidence>
<dbReference type="GO" id="GO:0006270">
    <property type="term" value="P:DNA replication initiation"/>
    <property type="evidence" value="ECO:0007669"/>
    <property type="project" value="InterPro"/>
</dbReference>
<accession>A0A6J7EPB8</accession>
<dbReference type="Pfam" id="PF08299">
    <property type="entry name" value="Bac_DnaA_C"/>
    <property type="match status" value="1"/>
</dbReference>
<dbReference type="InterPro" id="IPR003593">
    <property type="entry name" value="AAA+_ATPase"/>
</dbReference>
<gene>
    <name evidence="10" type="ORF">UFOPK3423_01377</name>
</gene>
<protein>
    <submittedName>
        <fullName evidence="10">Unannotated protein</fullName>
    </submittedName>
</protein>
<evidence type="ECO:0000259" key="9">
    <source>
        <dbReference type="SMART" id="SM00760"/>
    </source>
</evidence>
<evidence type="ECO:0000256" key="4">
    <source>
        <dbReference type="ARBA" id="ARBA00022741"/>
    </source>
</evidence>
<dbReference type="GO" id="GO:0006275">
    <property type="term" value="P:regulation of DNA replication"/>
    <property type="evidence" value="ECO:0007669"/>
    <property type="project" value="InterPro"/>
</dbReference>
<dbReference type="InterPro" id="IPR024633">
    <property type="entry name" value="DnaA_N_dom"/>
</dbReference>
<dbReference type="SUPFAM" id="SSF52540">
    <property type="entry name" value="P-loop containing nucleoside triphosphate hydrolases"/>
    <property type="match status" value="1"/>
</dbReference>